<dbReference type="Proteomes" id="UP000659061">
    <property type="component" value="Unassembled WGS sequence"/>
</dbReference>
<comment type="caution">
    <text evidence="1">The sequence shown here is derived from an EMBL/GenBank/DDBJ whole genome shotgun (WGS) entry which is preliminary data.</text>
</comment>
<gene>
    <name evidence="2" type="ORF">BJ975_002140</name>
    <name evidence="1" type="ORF">IDH50_17490</name>
</gene>
<sequence>MTNPISRMIGEKKQWRQYKARVAALPQPHRAAAEAVEHYLMRVGAVFVSDAQGLMQMFDDLAELFEQSAADGTPVRDIVGDDPVAFVEDFITNYPSGRWLTKERERLIEAITEAGT</sequence>
<accession>A0A8I0G0Q9</accession>
<dbReference type="Proteomes" id="UP000587211">
    <property type="component" value="Unassembled WGS sequence"/>
</dbReference>
<dbReference type="EMBL" id="JACBZN010000001">
    <property type="protein sequence ID" value="NYI38765.1"/>
    <property type="molecule type" value="Genomic_DNA"/>
</dbReference>
<evidence type="ECO:0000313" key="3">
    <source>
        <dbReference type="Proteomes" id="UP000587211"/>
    </source>
</evidence>
<dbReference type="EMBL" id="JACWMT010000004">
    <property type="protein sequence ID" value="MBD1272043.1"/>
    <property type="molecule type" value="Genomic_DNA"/>
</dbReference>
<name>A0A8I0G0Q9_9ACTN</name>
<proteinExistence type="predicted"/>
<dbReference type="SUPFAM" id="SSF158560">
    <property type="entry name" value="BH3980-like"/>
    <property type="match status" value="1"/>
</dbReference>
<evidence type="ECO:0000313" key="1">
    <source>
        <dbReference type="EMBL" id="MBD1272043.1"/>
    </source>
</evidence>
<evidence type="ECO:0000313" key="4">
    <source>
        <dbReference type="Proteomes" id="UP000659061"/>
    </source>
</evidence>
<keyword evidence="3" id="KW-1185">Reference proteome</keyword>
<dbReference type="Gene3D" id="1.10.1900.10">
    <property type="entry name" value="c-terminal domain of poly(a) binding protein"/>
    <property type="match status" value="1"/>
</dbReference>
<evidence type="ECO:0000313" key="2">
    <source>
        <dbReference type="EMBL" id="NYI38765.1"/>
    </source>
</evidence>
<dbReference type="AlphaFoldDB" id="A0A8I0G0Q9"/>
<dbReference type="Pfam" id="PF06304">
    <property type="entry name" value="DUF1048"/>
    <property type="match status" value="1"/>
</dbReference>
<dbReference type="InterPro" id="IPR008316">
    <property type="entry name" value="UCP029876"/>
</dbReference>
<organism evidence="1 4">
    <name type="scientific">Aeromicrobium tamlense</name>
    <dbReference type="NCBI Taxonomy" id="375541"/>
    <lineage>
        <taxon>Bacteria</taxon>
        <taxon>Bacillati</taxon>
        <taxon>Actinomycetota</taxon>
        <taxon>Actinomycetes</taxon>
        <taxon>Propionibacteriales</taxon>
        <taxon>Nocardioidaceae</taxon>
        <taxon>Aeromicrobium</taxon>
    </lineage>
</organism>
<reference evidence="2 3" key="1">
    <citation type="submission" date="2020-07" db="EMBL/GenBank/DDBJ databases">
        <title>Sequencing the genomes of 1000 actinobacteria strains.</title>
        <authorList>
            <person name="Klenk H.-P."/>
        </authorList>
    </citation>
    <scope>NUCLEOTIDE SEQUENCE [LARGE SCALE GENOMIC DNA]</scope>
    <source>
        <strain evidence="2 3">DSM 19087</strain>
    </source>
</reference>
<protein>
    <submittedName>
        <fullName evidence="2">DNA-binding ferritin-like protein (Dps family)</fullName>
    </submittedName>
    <submittedName>
        <fullName evidence="1">DUF1048 domain-containing protein</fullName>
    </submittedName>
</protein>
<reference evidence="1" key="2">
    <citation type="submission" date="2020-09" db="EMBL/GenBank/DDBJ databases">
        <title>Novel species in genus Aeromicrobium.</title>
        <authorList>
            <person name="Zhang G."/>
        </authorList>
    </citation>
    <scope>NUCLEOTIDE SEQUENCE</scope>
    <source>
        <strain evidence="1">SSW1-57</strain>
    </source>
</reference>
<dbReference type="RefSeq" id="WP_179425771.1">
    <property type="nucleotide sequence ID" value="NZ_BAAAMP010000002.1"/>
</dbReference>